<dbReference type="AlphaFoldDB" id="A0A2S6GCQ7"/>
<evidence type="ECO:0000256" key="1">
    <source>
        <dbReference type="SAM" id="MobiDB-lite"/>
    </source>
</evidence>
<feature type="domain" description="Methyltransferase type 11" evidence="2">
    <location>
        <begin position="74"/>
        <end position="122"/>
    </location>
</feature>
<keyword evidence="3" id="KW-0808">Transferase</keyword>
<dbReference type="SUPFAM" id="SSF53335">
    <property type="entry name" value="S-adenosyl-L-methionine-dependent methyltransferases"/>
    <property type="match status" value="1"/>
</dbReference>
<evidence type="ECO:0000259" key="2">
    <source>
        <dbReference type="Pfam" id="PF08241"/>
    </source>
</evidence>
<keyword evidence="4" id="KW-1185">Reference proteome</keyword>
<gene>
    <name evidence="3" type="ORF">CLV40_13340</name>
</gene>
<protein>
    <submittedName>
        <fullName evidence="3">Methyltransferase family protein</fullName>
    </submittedName>
</protein>
<organism evidence="3 4">
    <name type="scientific">Actinokineospora auranticolor</name>
    <dbReference type="NCBI Taxonomy" id="155976"/>
    <lineage>
        <taxon>Bacteria</taxon>
        <taxon>Bacillati</taxon>
        <taxon>Actinomycetota</taxon>
        <taxon>Actinomycetes</taxon>
        <taxon>Pseudonocardiales</taxon>
        <taxon>Pseudonocardiaceae</taxon>
        <taxon>Actinokineospora</taxon>
    </lineage>
</organism>
<comment type="caution">
    <text evidence="3">The sequence shown here is derived from an EMBL/GenBank/DDBJ whole genome shotgun (WGS) entry which is preliminary data.</text>
</comment>
<accession>A0A2S6GCQ7</accession>
<keyword evidence="3" id="KW-0489">Methyltransferase</keyword>
<dbReference type="Proteomes" id="UP000239203">
    <property type="component" value="Unassembled WGS sequence"/>
</dbReference>
<feature type="region of interest" description="Disordered" evidence="1">
    <location>
        <begin position="1"/>
        <end position="24"/>
    </location>
</feature>
<dbReference type="GO" id="GO:0008757">
    <property type="term" value="F:S-adenosylmethionine-dependent methyltransferase activity"/>
    <property type="evidence" value="ECO:0007669"/>
    <property type="project" value="InterPro"/>
</dbReference>
<dbReference type="GO" id="GO:0032259">
    <property type="term" value="P:methylation"/>
    <property type="evidence" value="ECO:0007669"/>
    <property type="project" value="UniProtKB-KW"/>
</dbReference>
<feature type="compositionally biased region" description="Basic and acidic residues" evidence="1">
    <location>
        <begin position="1"/>
        <end position="16"/>
    </location>
</feature>
<dbReference type="Gene3D" id="3.40.50.150">
    <property type="entry name" value="Vaccinia Virus protein VP39"/>
    <property type="match status" value="1"/>
</dbReference>
<evidence type="ECO:0000313" key="3">
    <source>
        <dbReference type="EMBL" id="PPK62774.1"/>
    </source>
</evidence>
<dbReference type="Pfam" id="PF08241">
    <property type="entry name" value="Methyltransf_11"/>
    <property type="match status" value="1"/>
</dbReference>
<dbReference type="EMBL" id="PTIX01000033">
    <property type="protein sequence ID" value="PPK62774.1"/>
    <property type="molecule type" value="Genomic_DNA"/>
</dbReference>
<reference evidence="3 4" key="1">
    <citation type="submission" date="2018-02" db="EMBL/GenBank/DDBJ databases">
        <title>Genomic Encyclopedia of Archaeal and Bacterial Type Strains, Phase II (KMG-II): from individual species to whole genera.</title>
        <authorList>
            <person name="Goeker M."/>
        </authorList>
    </citation>
    <scope>NUCLEOTIDE SEQUENCE [LARGE SCALE GENOMIC DNA]</scope>
    <source>
        <strain evidence="3 4">YU 961-1</strain>
    </source>
</reference>
<sequence>MTDTRETTGTRPHPDTPPDDTDATVDLPAAIATHLTGLTGTVIEVGGDPDTVRALRAAHLDVLSLAAPGTRAGAHADPEALPLRTGSVAAIVATHRLPAVDDVDTTLAGFARVLAPGGRVVIAANALGDRRELRGLWTTAARDCGVTDPPPFLDTDARFPLDHAEAWLQRHFTDVTVTPLRGTTTLDADTVLALLRAQRPTDAGVTWDLLASVVESRVRDTATTDGGFALTTLTGIATGTK</sequence>
<dbReference type="OrthoDB" id="3692415at2"/>
<proteinExistence type="predicted"/>
<dbReference type="RefSeq" id="WP_146108375.1">
    <property type="nucleotide sequence ID" value="NZ_CP154825.1"/>
</dbReference>
<evidence type="ECO:0000313" key="4">
    <source>
        <dbReference type="Proteomes" id="UP000239203"/>
    </source>
</evidence>
<dbReference type="InterPro" id="IPR013216">
    <property type="entry name" value="Methyltransf_11"/>
</dbReference>
<name>A0A2S6GCQ7_9PSEU</name>
<dbReference type="InterPro" id="IPR029063">
    <property type="entry name" value="SAM-dependent_MTases_sf"/>
</dbReference>